<evidence type="ECO:0000313" key="5">
    <source>
        <dbReference type="EMBL" id="MDP9842483.1"/>
    </source>
</evidence>
<dbReference type="RefSeq" id="WP_307556386.1">
    <property type="nucleotide sequence ID" value="NZ_JAUSQU010000001.1"/>
</dbReference>
<dbReference type="Gene3D" id="1.25.40.10">
    <property type="entry name" value="Tetratricopeptide repeat domain"/>
    <property type="match status" value="1"/>
</dbReference>
<dbReference type="InterPro" id="IPR041664">
    <property type="entry name" value="AAA_16"/>
</dbReference>
<dbReference type="InterPro" id="IPR000792">
    <property type="entry name" value="Tscrpt_reg_LuxR_C"/>
</dbReference>
<keyword evidence="5" id="KW-0238">DNA-binding</keyword>
<accession>A0ABT9Q6W9</accession>
<keyword evidence="1" id="KW-0547">Nucleotide-binding</keyword>
<dbReference type="InterPro" id="IPR027417">
    <property type="entry name" value="P-loop_NTPase"/>
</dbReference>
<reference evidence="5 6" key="1">
    <citation type="submission" date="2023-07" db="EMBL/GenBank/DDBJ databases">
        <title>Sequencing the genomes of 1000 actinobacteria strains.</title>
        <authorList>
            <person name="Klenk H.-P."/>
        </authorList>
    </citation>
    <scope>NUCLEOTIDE SEQUENCE [LARGE SCALE GENOMIC DNA]</scope>
    <source>
        <strain evidence="5 6">DSM 46740</strain>
    </source>
</reference>
<proteinExistence type="predicted"/>
<dbReference type="GO" id="GO:0003677">
    <property type="term" value="F:DNA binding"/>
    <property type="evidence" value="ECO:0007669"/>
    <property type="project" value="UniProtKB-KW"/>
</dbReference>
<evidence type="ECO:0000313" key="6">
    <source>
        <dbReference type="Proteomes" id="UP001225356"/>
    </source>
</evidence>
<name>A0ABT9Q6W9_9ACTN</name>
<dbReference type="SUPFAM" id="SSF46894">
    <property type="entry name" value="C-terminal effector domain of the bipartite response regulators"/>
    <property type="match status" value="1"/>
</dbReference>
<feature type="domain" description="HTH luxR-type" evidence="4">
    <location>
        <begin position="853"/>
        <end position="918"/>
    </location>
</feature>
<dbReference type="SUPFAM" id="SSF48452">
    <property type="entry name" value="TPR-like"/>
    <property type="match status" value="2"/>
</dbReference>
<organism evidence="5 6">
    <name type="scientific">Streptosporangium lutulentum</name>
    <dbReference type="NCBI Taxonomy" id="1461250"/>
    <lineage>
        <taxon>Bacteria</taxon>
        <taxon>Bacillati</taxon>
        <taxon>Actinomycetota</taxon>
        <taxon>Actinomycetes</taxon>
        <taxon>Streptosporangiales</taxon>
        <taxon>Streptosporangiaceae</taxon>
        <taxon>Streptosporangium</taxon>
    </lineage>
</organism>
<dbReference type="SMART" id="SM00421">
    <property type="entry name" value="HTH_LUXR"/>
    <property type="match status" value="1"/>
</dbReference>
<sequence>MSGRDLRGRQEELGRLKGLVDSVSRIGGGTLALVQGEPGIGKSSILDAVIAYGRERGFLISRGTVDELDQIAPLSSLTACLLHGEQPLLTADAFSRLSCRHDQRMWLMERLAGIIEAKALNVPILIALDDVQWADPFSRFALRVLPARLRTSPVLWLLAGRMEHGGPAGEIAAAVANDIPVELVRLGPLSGTAIDELACDVLGRAADVHVRKLLDGAAGNPFLAVEMLAGLAAGVPSPVSGEPGEQVTPTRLILGVRGRLSSLPASTLLFLRVGAVLGSRFVFADACALLGQSPVALLGDLEAAIRGGLLDDDGEHLHFRHDLLRQAVYADISPSARKALHREAAVHLATVGRGAVDAAPHLFIGALPGDRQAVDLLRRAAADVLAVMPALAADFVTRALDLVPEAGPLRFEVGEQAIVYLTRAGRNREAVQVGDRLLAQRPAAEVAGRLQAALGGPLWSMRLTDELEHRAEAALEAGGTAPRVTARLAALHALALSRGEDLDAARAAGETALERASTIDDREARVTALLALGEIELNAGRCRASLGHFTTLRLLDPAFTVEEIVARQHLDDYGTSDRMLAEARRDSERDGGPLRPAMLLWAQANHHLGLGRLDDAEADFLTLERLEEDLREPVHQVNSRVTRCWIAHLRGDGKAAHECLASARAALAARPDPGNRAAVRFIEAITADLEGDTAEAVHLIERARADGPTTRWRLLRTWIAPAVRLAVRGGDHALAAELAAQSAAYAERNPDVATAAGIAAQAAGLAHADLDQLERAVTLLRCGPRPLIHADAIADLGSALLARGRRDEAVTALRAAGGTFTRLRAYGQAARVQDHLDSAGARGRPRSARPARPARGWRALTPTEEKVARIIAAGHTNRSAAAELFISPHTVNTHVTSIFRKLSVTSRVQLARAVMAETEA</sequence>
<dbReference type="Gene3D" id="1.10.10.10">
    <property type="entry name" value="Winged helix-like DNA-binding domain superfamily/Winged helix DNA-binding domain"/>
    <property type="match status" value="1"/>
</dbReference>
<evidence type="ECO:0000256" key="2">
    <source>
        <dbReference type="ARBA" id="ARBA00022840"/>
    </source>
</evidence>
<feature type="region of interest" description="Disordered" evidence="3">
    <location>
        <begin position="835"/>
        <end position="855"/>
    </location>
</feature>
<evidence type="ECO:0000259" key="4">
    <source>
        <dbReference type="PROSITE" id="PS50043"/>
    </source>
</evidence>
<dbReference type="PANTHER" id="PTHR16305:SF35">
    <property type="entry name" value="TRANSCRIPTIONAL ACTIVATOR DOMAIN"/>
    <property type="match status" value="1"/>
</dbReference>
<dbReference type="PANTHER" id="PTHR16305">
    <property type="entry name" value="TESTICULAR SOLUBLE ADENYLYL CYCLASE"/>
    <property type="match status" value="1"/>
</dbReference>
<dbReference type="Pfam" id="PF00196">
    <property type="entry name" value="GerE"/>
    <property type="match status" value="1"/>
</dbReference>
<dbReference type="PRINTS" id="PR00038">
    <property type="entry name" value="HTHLUXR"/>
</dbReference>
<dbReference type="PROSITE" id="PS50043">
    <property type="entry name" value="HTH_LUXR_2"/>
    <property type="match status" value="1"/>
</dbReference>
<dbReference type="InterPro" id="IPR016032">
    <property type="entry name" value="Sig_transdc_resp-reg_C-effctor"/>
</dbReference>
<dbReference type="Pfam" id="PF13191">
    <property type="entry name" value="AAA_16"/>
    <property type="match status" value="1"/>
</dbReference>
<dbReference type="CDD" id="cd06170">
    <property type="entry name" value="LuxR_C_like"/>
    <property type="match status" value="1"/>
</dbReference>
<evidence type="ECO:0000256" key="1">
    <source>
        <dbReference type="ARBA" id="ARBA00022741"/>
    </source>
</evidence>
<keyword evidence="2" id="KW-0067">ATP-binding</keyword>
<dbReference type="Proteomes" id="UP001225356">
    <property type="component" value="Unassembled WGS sequence"/>
</dbReference>
<evidence type="ECO:0000256" key="3">
    <source>
        <dbReference type="SAM" id="MobiDB-lite"/>
    </source>
</evidence>
<dbReference type="EMBL" id="JAUSQU010000001">
    <property type="protein sequence ID" value="MDP9842483.1"/>
    <property type="molecule type" value="Genomic_DNA"/>
</dbReference>
<dbReference type="InterPro" id="IPR011990">
    <property type="entry name" value="TPR-like_helical_dom_sf"/>
</dbReference>
<protein>
    <submittedName>
        <fullName evidence="5">DNA-binding CsgD family transcriptional regulator/tetratricopeptide (TPR) repeat protein</fullName>
    </submittedName>
</protein>
<dbReference type="InterPro" id="IPR036388">
    <property type="entry name" value="WH-like_DNA-bd_sf"/>
</dbReference>
<keyword evidence="6" id="KW-1185">Reference proteome</keyword>
<comment type="caution">
    <text evidence="5">The sequence shown here is derived from an EMBL/GenBank/DDBJ whole genome shotgun (WGS) entry which is preliminary data.</text>
</comment>
<dbReference type="SUPFAM" id="SSF52540">
    <property type="entry name" value="P-loop containing nucleoside triphosphate hydrolases"/>
    <property type="match status" value="1"/>
</dbReference>
<gene>
    <name evidence="5" type="ORF">J2853_001694</name>
</gene>